<comment type="caution">
    <text evidence="2">The sequence shown here is derived from an EMBL/GenBank/DDBJ whole genome shotgun (WGS) entry which is preliminary data.</text>
</comment>
<reference evidence="2 3" key="1">
    <citation type="journal article" date="2018" name="Front. Plant Sci.">
        <title>Red Clover (Trifolium pratense) and Zigzag Clover (T. medium) - A Picture of Genomic Similarities and Differences.</title>
        <authorList>
            <person name="Dluhosova J."/>
            <person name="Istvanek J."/>
            <person name="Nedelnik J."/>
            <person name="Repkova J."/>
        </authorList>
    </citation>
    <scope>NUCLEOTIDE SEQUENCE [LARGE SCALE GENOMIC DNA]</scope>
    <source>
        <strain evidence="3">cv. 10/8</strain>
        <tissue evidence="2">Leaf</tissue>
    </source>
</reference>
<accession>A0A392TTQ0</accession>
<sequence length="30" mass="3528">MGEEELVRAREKKELEDSSSNRGKRVRSHN</sequence>
<evidence type="ECO:0000313" key="3">
    <source>
        <dbReference type="Proteomes" id="UP000265520"/>
    </source>
</evidence>
<feature type="region of interest" description="Disordered" evidence="1">
    <location>
        <begin position="1"/>
        <end position="30"/>
    </location>
</feature>
<dbReference type="Proteomes" id="UP000265520">
    <property type="component" value="Unassembled WGS sequence"/>
</dbReference>
<organism evidence="2 3">
    <name type="scientific">Trifolium medium</name>
    <dbReference type="NCBI Taxonomy" id="97028"/>
    <lineage>
        <taxon>Eukaryota</taxon>
        <taxon>Viridiplantae</taxon>
        <taxon>Streptophyta</taxon>
        <taxon>Embryophyta</taxon>
        <taxon>Tracheophyta</taxon>
        <taxon>Spermatophyta</taxon>
        <taxon>Magnoliopsida</taxon>
        <taxon>eudicotyledons</taxon>
        <taxon>Gunneridae</taxon>
        <taxon>Pentapetalae</taxon>
        <taxon>rosids</taxon>
        <taxon>fabids</taxon>
        <taxon>Fabales</taxon>
        <taxon>Fabaceae</taxon>
        <taxon>Papilionoideae</taxon>
        <taxon>50 kb inversion clade</taxon>
        <taxon>NPAAA clade</taxon>
        <taxon>Hologalegina</taxon>
        <taxon>IRL clade</taxon>
        <taxon>Trifolieae</taxon>
        <taxon>Trifolium</taxon>
    </lineage>
</organism>
<evidence type="ECO:0000313" key="2">
    <source>
        <dbReference type="EMBL" id="MCI63640.1"/>
    </source>
</evidence>
<name>A0A392TTQ0_9FABA</name>
<proteinExistence type="predicted"/>
<evidence type="ECO:0000256" key="1">
    <source>
        <dbReference type="SAM" id="MobiDB-lite"/>
    </source>
</evidence>
<feature type="non-terminal residue" evidence="2">
    <location>
        <position position="30"/>
    </location>
</feature>
<protein>
    <submittedName>
        <fullName evidence="2">Uncharacterized protein</fullName>
    </submittedName>
</protein>
<feature type="compositionally biased region" description="Basic and acidic residues" evidence="1">
    <location>
        <begin position="1"/>
        <end position="16"/>
    </location>
</feature>
<dbReference type="EMBL" id="LXQA010640862">
    <property type="protein sequence ID" value="MCI63640.1"/>
    <property type="molecule type" value="Genomic_DNA"/>
</dbReference>
<dbReference type="AlphaFoldDB" id="A0A392TTQ0"/>
<keyword evidence="3" id="KW-1185">Reference proteome</keyword>